<name>Q5B8Y0_EMENI</name>
<reference evidence="2" key="1">
    <citation type="journal article" date="2005" name="Nature">
        <title>Sequencing of Aspergillus nidulans and comparative analysis with A. fumigatus and A. oryzae.</title>
        <authorList>
            <person name="Galagan J.E."/>
            <person name="Calvo S.E."/>
            <person name="Cuomo C."/>
            <person name="Ma L.J."/>
            <person name="Wortman J.R."/>
            <person name="Batzoglou S."/>
            <person name="Lee S.I."/>
            <person name="Basturkmen M."/>
            <person name="Spevak C.C."/>
            <person name="Clutterbuck J."/>
            <person name="Kapitonov V."/>
            <person name="Jurka J."/>
            <person name="Scazzocchio C."/>
            <person name="Farman M."/>
            <person name="Butler J."/>
            <person name="Purcell S."/>
            <person name="Harris S."/>
            <person name="Braus G.H."/>
            <person name="Draht O."/>
            <person name="Busch S."/>
            <person name="D'Enfert C."/>
            <person name="Bouchier C."/>
            <person name="Goldman G.H."/>
            <person name="Bell-Pedersen D."/>
            <person name="Griffiths-Jones S."/>
            <person name="Doonan J.H."/>
            <person name="Yu J."/>
            <person name="Vienken K."/>
            <person name="Pain A."/>
            <person name="Freitag M."/>
            <person name="Selker E.U."/>
            <person name="Archer D.B."/>
            <person name="Penalva M.A."/>
            <person name="Oakley B.R."/>
            <person name="Momany M."/>
            <person name="Tanaka T."/>
            <person name="Kumagai T."/>
            <person name="Asai K."/>
            <person name="Machida M."/>
            <person name="Nierman W.C."/>
            <person name="Denning D.W."/>
            <person name="Caddick M."/>
            <person name="Hynes M."/>
            <person name="Paoletti M."/>
            <person name="Fischer R."/>
            <person name="Miller B."/>
            <person name="Dyer P."/>
            <person name="Sachs M.S."/>
            <person name="Osmani S.A."/>
            <person name="Birren B.W."/>
        </authorList>
    </citation>
    <scope>NUCLEOTIDE SEQUENCE [LARGE SCALE GENOMIC DNA]</scope>
    <source>
        <strain evidence="2">FGSC A4 / ATCC 38163 / CBS 112.46 / NRRL 194 / M139</strain>
    </source>
</reference>
<dbReference type="eggNOG" id="ENOG502S6PP">
    <property type="taxonomic scope" value="Eukaryota"/>
</dbReference>
<accession>Q5B8Y0</accession>
<dbReference type="GeneID" id="2874321"/>
<evidence type="ECO:0000313" key="1">
    <source>
        <dbReference type="EMBL" id="CBF83589.1"/>
    </source>
</evidence>
<sequence>MSSLNHPDTPNIPSSSAILGIQSSTLIDAPIQVVWSALTDTSTYPRWNRFVPRVTVREQPDSGNEDAILRNGTRFTFHVNMYPEADDEPQPQNKNLRDTFLKIIEVEPPASTEPADSGLRKGKIVWASDPAADGYVISSLLTAERVHELEEVIDGNGKRMTMVTNWESQVGGLAYVVKWMFGGRLKGNFTIWENGLKEYAERNWEN</sequence>
<dbReference type="OMA" id="VYVVRWM"/>
<reference evidence="2" key="2">
    <citation type="journal article" date="2009" name="Fungal Genet. Biol.">
        <title>The 2008 update of the Aspergillus nidulans genome annotation: a community effort.</title>
        <authorList>
            <person name="Wortman J.R."/>
            <person name="Gilsenan J.M."/>
            <person name="Joardar V."/>
            <person name="Deegan J."/>
            <person name="Clutterbuck J."/>
            <person name="Andersen M.R."/>
            <person name="Archer D."/>
            <person name="Bencina M."/>
            <person name="Braus G."/>
            <person name="Coutinho P."/>
            <person name="von Dohren H."/>
            <person name="Doonan J."/>
            <person name="Driessen A.J."/>
            <person name="Durek P."/>
            <person name="Espeso E."/>
            <person name="Fekete E."/>
            <person name="Flipphi M."/>
            <person name="Estrada C.G."/>
            <person name="Geysens S."/>
            <person name="Goldman G."/>
            <person name="de Groot P.W."/>
            <person name="Hansen K."/>
            <person name="Harris S.D."/>
            <person name="Heinekamp T."/>
            <person name="Helmstaedt K."/>
            <person name="Henrissat B."/>
            <person name="Hofmann G."/>
            <person name="Homan T."/>
            <person name="Horio T."/>
            <person name="Horiuchi H."/>
            <person name="James S."/>
            <person name="Jones M."/>
            <person name="Karaffa L."/>
            <person name="Karanyi Z."/>
            <person name="Kato M."/>
            <person name="Keller N."/>
            <person name="Kelly D.E."/>
            <person name="Kiel J.A."/>
            <person name="Kim J.M."/>
            <person name="van der Klei I.J."/>
            <person name="Klis F.M."/>
            <person name="Kovalchuk A."/>
            <person name="Krasevec N."/>
            <person name="Kubicek C.P."/>
            <person name="Liu B."/>
            <person name="Maccabe A."/>
            <person name="Meyer V."/>
            <person name="Mirabito P."/>
            <person name="Miskei M."/>
            <person name="Mos M."/>
            <person name="Mullins J."/>
            <person name="Nelson D.R."/>
            <person name="Nielsen J."/>
            <person name="Oakley B.R."/>
            <person name="Osmani S.A."/>
            <person name="Pakula T."/>
            <person name="Paszewski A."/>
            <person name="Paulsen I."/>
            <person name="Pilsyk S."/>
            <person name="Pocsi I."/>
            <person name="Punt P.J."/>
            <person name="Ram A.F."/>
            <person name="Ren Q."/>
            <person name="Robellet X."/>
            <person name="Robson G."/>
            <person name="Seiboth B."/>
            <person name="van Solingen P."/>
            <person name="Specht T."/>
            <person name="Sun J."/>
            <person name="Taheri-Talesh N."/>
            <person name="Takeshita N."/>
            <person name="Ussery D."/>
            <person name="vanKuyk P.A."/>
            <person name="Visser H."/>
            <person name="van de Vondervoort P.J."/>
            <person name="de Vries R.P."/>
            <person name="Walton J."/>
            <person name="Xiang X."/>
            <person name="Xiong Y."/>
            <person name="Zeng A.P."/>
            <person name="Brandt B.W."/>
            <person name="Cornell M.J."/>
            <person name="van den Hondel C.A."/>
            <person name="Visser J."/>
            <person name="Oliver S.G."/>
            <person name="Turner G."/>
        </authorList>
    </citation>
    <scope>GENOME REANNOTATION</scope>
    <source>
        <strain evidence="2">FGSC A4 / ATCC 38163 / CBS 112.46 / NRRL 194 / M139</strain>
    </source>
</reference>
<keyword evidence="2" id="KW-1185">Reference proteome</keyword>
<accession>C8VIX3</accession>
<proteinExistence type="predicted"/>
<organism evidence="1 2">
    <name type="scientific">Emericella nidulans (strain FGSC A4 / ATCC 38163 / CBS 112.46 / NRRL 194 / M139)</name>
    <name type="common">Aspergillus nidulans</name>
    <dbReference type="NCBI Taxonomy" id="227321"/>
    <lineage>
        <taxon>Eukaryota</taxon>
        <taxon>Fungi</taxon>
        <taxon>Dikarya</taxon>
        <taxon>Ascomycota</taxon>
        <taxon>Pezizomycotina</taxon>
        <taxon>Eurotiomycetes</taxon>
        <taxon>Eurotiomycetidae</taxon>
        <taxon>Eurotiales</taxon>
        <taxon>Aspergillaceae</taxon>
        <taxon>Aspergillus</taxon>
        <taxon>Aspergillus subgen. Nidulantes</taxon>
    </lineage>
</organism>
<dbReference type="InParanoid" id="Q5B8Y0"/>
<evidence type="ECO:0000313" key="2">
    <source>
        <dbReference type="Proteomes" id="UP000000560"/>
    </source>
</evidence>
<dbReference type="RefSeq" id="XP_660604.1">
    <property type="nucleotide sequence ID" value="XM_655512.1"/>
</dbReference>
<dbReference type="EMBL" id="BN001306">
    <property type="protein sequence ID" value="CBF83589.1"/>
    <property type="molecule type" value="Genomic_DNA"/>
</dbReference>
<dbReference type="Proteomes" id="UP000000560">
    <property type="component" value="Chromosome VI"/>
</dbReference>
<dbReference type="VEuPathDB" id="FungiDB:AN3000"/>
<dbReference type="InterPro" id="IPR023393">
    <property type="entry name" value="START-like_dom_sf"/>
</dbReference>
<dbReference type="Pfam" id="PF10604">
    <property type="entry name" value="Polyketide_cyc2"/>
    <property type="match status" value="1"/>
</dbReference>
<dbReference type="InterPro" id="IPR019587">
    <property type="entry name" value="Polyketide_cyclase/dehydratase"/>
</dbReference>
<dbReference type="AlphaFoldDB" id="Q5B8Y0"/>
<dbReference type="KEGG" id="ani:ANIA_03000"/>
<dbReference type="Gene3D" id="3.30.530.20">
    <property type="match status" value="1"/>
</dbReference>
<dbReference type="SUPFAM" id="SSF55961">
    <property type="entry name" value="Bet v1-like"/>
    <property type="match status" value="1"/>
</dbReference>
<protein>
    <submittedName>
        <fullName evidence="1">Uncharacterized protein</fullName>
    </submittedName>
</protein>
<dbReference type="OrthoDB" id="509124at2759"/>
<dbReference type="CDD" id="cd07822">
    <property type="entry name" value="SRPBCC_4"/>
    <property type="match status" value="1"/>
</dbReference>
<gene>
    <name evidence="1" type="ORF">ANIA_03000</name>
</gene>
<dbReference type="HOGENOM" id="CLU_069867_0_2_1"/>